<dbReference type="Proteomes" id="UP001143910">
    <property type="component" value="Unassembled WGS sequence"/>
</dbReference>
<name>A0ACC1NSE2_9HYPO</name>
<organism evidence="1 2">
    <name type="scientific">Zarea fungicola</name>
    <dbReference type="NCBI Taxonomy" id="93591"/>
    <lineage>
        <taxon>Eukaryota</taxon>
        <taxon>Fungi</taxon>
        <taxon>Dikarya</taxon>
        <taxon>Ascomycota</taxon>
        <taxon>Pezizomycotina</taxon>
        <taxon>Sordariomycetes</taxon>
        <taxon>Hypocreomycetidae</taxon>
        <taxon>Hypocreales</taxon>
        <taxon>Cordycipitaceae</taxon>
        <taxon>Zarea</taxon>
    </lineage>
</organism>
<evidence type="ECO:0000313" key="1">
    <source>
        <dbReference type="EMBL" id="KAJ2982215.1"/>
    </source>
</evidence>
<keyword evidence="2" id="KW-1185">Reference proteome</keyword>
<gene>
    <name evidence="1" type="ORF">NQ176_g1527</name>
</gene>
<proteinExistence type="predicted"/>
<dbReference type="EMBL" id="JANJQO010000088">
    <property type="protein sequence ID" value="KAJ2982215.1"/>
    <property type="molecule type" value="Genomic_DNA"/>
</dbReference>
<evidence type="ECO:0000313" key="2">
    <source>
        <dbReference type="Proteomes" id="UP001143910"/>
    </source>
</evidence>
<sequence>MSFMSGPKPLMHYRLYDRIIATMNTFLDLPLLYLISDAMSELKQLSRSNDKSLAEFLLMMSLRIGWTGGFRKRLDDIGPNFPPSFLDSLDRLAMAMHPECKRMDTTSGKMRHVHDGQGNEYRGDKALSDALNLTQQPSQGGSIQSTALAQCDEVKGNAGRKTSRKRSRSLASSIISTQRKRRSSPAGNCCRHEHKEHSASKYSSHSRSSDENGHADRHARRRPRSKARMSRERGRYRSPSGDRWKHDKYRESSPSQDSHYDSSSDEDGSTLSTDKYGRCRRQWSSHYTETDRSESPHPMAQQVRKLPQRDGTRLRQTTGMEFDDVPQLNKIYRGHVISITNYGAFIRLHNVRGQVDGLLHISKMVDGPFVVHPSDLLRHQQEIWVKVKEVEGFKIRLSMAEVDQQTGDDLKPQLQQPQQPQQQSQYRSGPTTDAVERAVMYSRMNSDAIVSRDNNTMACREEQLLSPPRSSGTTHTTQSGMSEAAVALEIMAD</sequence>
<comment type="caution">
    <text evidence="1">The sequence shown here is derived from an EMBL/GenBank/DDBJ whole genome shotgun (WGS) entry which is preliminary data.</text>
</comment>
<protein>
    <submittedName>
        <fullName evidence="1">Uncharacterized protein</fullName>
    </submittedName>
</protein>
<reference evidence="1" key="1">
    <citation type="submission" date="2022-08" db="EMBL/GenBank/DDBJ databases">
        <title>Genome Sequence of Lecanicillium fungicola.</title>
        <authorList>
            <person name="Buettner E."/>
        </authorList>
    </citation>
    <scope>NUCLEOTIDE SEQUENCE</scope>
    <source>
        <strain evidence="1">Babe33</strain>
    </source>
</reference>
<accession>A0ACC1NSE2</accession>